<dbReference type="Pfam" id="PF01959">
    <property type="entry name" value="DHQS"/>
    <property type="match status" value="1"/>
</dbReference>
<dbReference type="GO" id="GO:0008652">
    <property type="term" value="P:amino acid biosynthetic process"/>
    <property type="evidence" value="ECO:0007669"/>
    <property type="project" value="UniProtKB-KW"/>
</dbReference>
<dbReference type="AlphaFoldDB" id="A0A2V3IQ64"/>
<organism evidence="5 6">
    <name type="scientific">Gracilariopsis chorda</name>
    <dbReference type="NCBI Taxonomy" id="448386"/>
    <lineage>
        <taxon>Eukaryota</taxon>
        <taxon>Rhodophyta</taxon>
        <taxon>Florideophyceae</taxon>
        <taxon>Rhodymeniophycidae</taxon>
        <taxon>Gracilariales</taxon>
        <taxon>Gracilariaceae</taxon>
        <taxon>Gracilariopsis</taxon>
    </lineage>
</organism>
<evidence type="ECO:0000259" key="4">
    <source>
        <dbReference type="Pfam" id="PF26558"/>
    </source>
</evidence>
<dbReference type="InterPro" id="IPR002812">
    <property type="entry name" value="DHQS"/>
</dbReference>
<proteinExistence type="predicted"/>
<comment type="caution">
    <text evidence="5">The sequence shown here is derived from an EMBL/GenBank/DDBJ whole genome shotgun (WGS) entry which is preliminary data.</text>
</comment>
<dbReference type="GO" id="GO:0003856">
    <property type="term" value="F:3-dehydroquinate synthase activity"/>
    <property type="evidence" value="ECO:0007669"/>
    <property type="project" value="InterPro"/>
</dbReference>
<dbReference type="Pfam" id="PF26558">
    <property type="entry name" value="DHQS_2nd"/>
    <property type="match status" value="1"/>
</dbReference>
<dbReference type="InterPro" id="IPR030960">
    <property type="entry name" value="DHQS/DOIS_N"/>
</dbReference>
<dbReference type="Proteomes" id="UP000247409">
    <property type="component" value="Unassembled WGS sequence"/>
</dbReference>
<keyword evidence="2" id="KW-0057">Aromatic amino acid biosynthesis</keyword>
<evidence type="ECO:0000256" key="2">
    <source>
        <dbReference type="ARBA" id="ARBA00023141"/>
    </source>
</evidence>
<evidence type="ECO:0000313" key="5">
    <source>
        <dbReference type="EMBL" id="PXF44209.1"/>
    </source>
</evidence>
<evidence type="ECO:0000259" key="3">
    <source>
        <dbReference type="Pfam" id="PF01959"/>
    </source>
</evidence>
<accession>A0A2V3IQ64</accession>
<keyword evidence="6" id="KW-1185">Reference proteome</keyword>
<name>A0A2V3IQ64_9FLOR</name>
<feature type="domain" description="3-dehydroquinate synthase N-terminal" evidence="3">
    <location>
        <begin position="3"/>
        <end position="134"/>
    </location>
</feature>
<sequence length="335" mass="36322">MALTTSLEQNITDFIFTDESIFEEWSSIGRFNATLINPTGHFTNGLYSCVSCAEDVSILIDNAYKYDRIIMDSTDWKIIPAENLIATCQNSNTEIFAVVNTTQEAKAMFGMLQIGVDGCVLRTENVEEIISFASLKSQMIDKIGGTIDGLTYATITKISPVNLGERVCIDTCSILREDEGLLVGSSSQAMFVVLSEAAKVAYVPSRAFRVNAGAVHSYCMLAGGNTKYLAEICAGDEVMIVSNNGASTRTAIVGRAKIESRPLLMIEAFVEADSNKKCTLFVQNAETVRLATVNDNGTGGMQSISSLDEGTRLLLKSETKARHVGLAIEEDLIEK</sequence>
<dbReference type="OrthoDB" id="3275at2759"/>
<keyword evidence="1" id="KW-0028">Amino-acid biosynthesis</keyword>
<dbReference type="InterPro" id="IPR056179">
    <property type="entry name" value="DHQS_C"/>
</dbReference>
<dbReference type="PANTHER" id="PTHR33563">
    <property type="match status" value="1"/>
</dbReference>
<dbReference type="STRING" id="448386.A0A2V3IQ64"/>
<feature type="domain" description="3-dehydroquinate synthase C-terminal" evidence="4">
    <location>
        <begin position="153"/>
        <end position="335"/>
    </location>
</feature>
<protein>
    <submittedName>
        <fullName evidence="5">3-dehydroquinate synthase</fullName>
    </submittedName>
</protein>
<dbReference type="GO" id="GO:0016491">
    <property type="term" value="F:oxidoreductase activity"/>
    <property type="evidence" value="ECO:0007669"/>
    <property type="project" value="InterPro"/>
</dbReference>
<evidence type="ECO:0000256" key="1">
    <source>
        <dbReference type="ARBA" id="ARBA00022605"/>
    </source>
</evidence>
<dbReference type="PANTHER" id="PTHR33563:SF1">
    <property type="entry name" value="3-DEHYDROQUINATE SYNTHASE"/>
    <property type="match status" value="1"/>
</dbReference>
<reference evidence="5 6" key="1">
    <citation type="journal article" date="2018" name="Mol. Biol. Evol.">
        <title>Analysis of the draft genome of the red seaweed Gracilariopsis chorda provides insights into genome size evolution in Rhodophyta.</title>
        <authorList>
            <person name="Lee J."/>
            <person name="Yang E.C."/>
            <person name="Graf L."/>
            <person name="Yang J.H."/>
            <person name="Qiu H."/>
            <person name="Zel Zion U."/>
            <person name="Chan C.X."/>
            <person name="Stephens T.G."/>
            <person name="Weber A.P.M."/>
            <person name="Boo G.H."/>
            <person name="Boo S.M."/>
            <person name="Kim K.M."/>
            <person name="Shin Y."/>
            <person name="Jung M."/>
            <person name="Lee S.J."/>
            <person name="Yim H.S."/>
            <person name="Lee J.H."/>
            <person name="Bhattacharya D."/>
            <person name="Yoon H.S."/>
        </authorList>
    </citation>
    <scope>NUCLEOTIDE SEQUENCE [LARGE SCALE GENOMIC DNA]</scope>
    <source>
        <strain evidence="5 6">SKKU-2015</strain>
        <tissue evidence="5">Whole body</tissue>
    </source>
</reference>
<dbReference type="GO" id="GO:0009073">
    <property type="term" value="P:aromatic amino acid family biosynthetic process"/>
    <property type="evidence" value="ECO:0007669"/>
    <property type="project" value="UniProtKB-KW"/>
</dbReference>
<evidence type="ECO:0000313" key="6">
    <source>
        <dbReference type="Proteomes" id="UP000247409"/>
    </source>
</evidence>
<gene>
    <name evidence="5" type="ORF">BWQ96_06069</name>
</gene>
<dbReference type="EMBL" id="NBIV01000098">
    <property type="protein sequence ID" value="PXF44209.1"/>
    <property type="molecule type" value="Genomic_DNA"/>
</dbReference>